<protein>
    <submittedName>
        <fullName evidence="2">EpsI family protein</fullName>
    </submittedName>
</protein>
<accession>A0AA41ZBI3</accession>
<gene>
    <name evidence="2" type="ORF">NEE01_17410</name>
</gene>
<evidence type="ECO:0000313" key="2">
    <source>
        <dbReference type="EMBL" id="MCW6536558.1"/>
    </source>
</evidence>
<dbReference type="NCBIfam" id="NF045608">
    <property type="entry name" value="EpsI_type_V"/>
    <property type="match status" value="1"/>
</dbReference>
<reference evidence="2" key="1">
    <citation type="submission" date="2022-06" db="EMBL/GenBank/DDBJ databases">
        <title>Sphingomonas sp. nov. isolated from rhizosphere soil of tomato.</title>
        <authorList>
            <person name="Dong H."/>
            <person name="Gao R."/>
        </authorList>
    </citation>
    <scope>NUCLEOTIDE SEQUENCE</scope>
    <source>
        <strain evidence="2">MMSM24</strain>
    </source>
</reference>
<dbReference type="RefSeq" id="WP_265270133.1">
    <property type="nucleotide sequence ID" value="NZ_JANFAV010000014.1"/>
</dbReference>
<proteinExistence type="predicted"/>
<keyword evidence="3" id="KW-1185">Reference proteome</keyword>
<dbReference type="InterPro" id="IPR014263">
    <property type="entry name" value="Methanolan_biosynth_EpsI"/>
</dbReference>
<dbReference type="NCBIfam" id="TIGR02914">
    <property type="entry name" value="EpsI_fam"/>
    <property type="match status" value="1"/>
</dbReference>
<organism evidence="2 3">
    <name type="scientific">Sphingomonas lycopersici</name>
    <dbReference type="NCBI Taxonomy" id="2951807"/>
    <lineage>
        <taxon>Bacteria</taxon>
        <taxon>Pseudomonadati</taxon>
        <taxon>Pseudomonadota</taxon>
        <taxon>Alphaproteobacteria</taxon>
        <taxon>Sphingomonadales</taxon>
        <taxon>Sphingomonadaceae</taxon>
        <taxon>Sphingomonas</taxon>
    </lineage>
</organism>
<dbReference type="Pfam" id="PF11984">
    <property type="entry name" value="DUF3485"/>
    <property type="match status" value="1"/>
</dbReference>
<dbReference type="Proteomes" id="UP001165565">
    <property type="component" value="Unassembled WGS sequence"/>
</dbReference>
<evidence type="ECO:0000259" key="1">
    <source>
        <dbReference type="Pfam" id="PF11984"/>
    </source>
</evidence>
<feature type="domain" description="Methanolan biosynthesis EpsI" evidence="1">
    <location>
        <begin position="15"/>
        <end position="212"/>
    </location>
</feature>
<sequence length="233" mass="25977">MIERREFLFAGGCAAALGVGEWMRPRKLTLLLPENEKLTNVIPLQFAGWKAGGGGDIVLPDLKDSLAAKLYSERVARSYRRMSGEEAQDVMLLAAYGRAQSDVLQLHRPEKCYPATGFALTYSKLYQLPLPNGVTVPAVLLTAEMGSRVEDILYWTRLGEMLPQTYSDQRWARFTTAWNGFIADGVLMRASMIRTGDAPGFDTLSEFMRDMIMGTRANRRSTMIGDTLAQRLA</sequence>
<dbReference type="EMBL" id="JANFAV010000014">
    <property type="protein sequence ID" value="MCW6536558.1"/>
    <property type="molecule type" value="Genomic_DNA"/>
</dbReference>
<dbReference type="AlphaFoldDB" id="A0AA41ZBI3"/>
<comment type="caution">
    <text evidence="2">The sequence shown here is derived from an EMBL/GenBank/DDBJ whole genome shotgun (WGS) entry which is preliminary data.</text>
</comment>
<dbReference type="InterPro" id="IPR054654">
    <property type="entry name" value="EpsI_type_V_pred"/>
</dbReference>
<evidence type="ECO:0000313" key="3">
    <source>
        <dbReference type="Proteomes" id="UP001165565"/>
    </source>
</evidence>
<name>A0AA41ZBI3_9SPHN</name>